<keyword evidence="1" id="KW-1133">Transmembrane helix</keyword>
<evidence type="ECO:0000256" key="1">
    <source>
        <dbReference type="SAM" id="Phobius"/>
    </source>
</evidence>
<dbReference type="GO" id="GO:0016020">
    <property type="term" value="C:membrane"/>
    <property type="evidence" value="ECO:0007669"/>
    <property type="project" value="GOC"/>
</dbReference>
<sequence length="324" mass="38020">MTREVLTPVTQALRDGTITRAELKALMQRSNTPAFIHLSIWIAALCATSALIALTYNTLWIWPAMFIHGVILVHHFSLQHECCHYTVFKTRWLNDVVGNICGFIIMLPNRHFRYEHCDHHTHTQVHGDDPELIPLPKTLAGYFWYLSSIPYWRNKFTELFLHTRGHLTDQEKHFVPKEEHVTIIWEARIMLMLYTTIIAICALTNWWAPIWFWWLSVVLGEPVMRFIRMTEHVGKPCIREMTENTRTNYVMRHMQFLSWNMNYHAEHHYASSVPYYALPKLHEKIKHVIEVEPRGYVGAHIDILRQLTGRSTRADALEQASNGA</sequence>
<dbReference type="GO" id="GO:0042284">
    <property type="term" value="F:sphingolipid delta-4 desaturase activity"/>
    <property type="evidence" value="ECO:0007669"/>
    <property type="project" value="TreeGrafter"/>
</dbReference>
<dbReference type="AlphaFoldDB" id="A0A1L9NT74"/>
<organism evidence="3 4">
    <name type="scientific">Planktotalea frisia</name>
    <dbReference type="NCBI Taxonomy" id="696762"/>
    <lineage>
        <taxon>Bacteria</taxon>
        <taxon>Pseudomonadati</taxon>
        <taxon>Pseudomonadota</taxon>
        <taxon>Alphaproteobacteria</taxon>
        <taxon>Rhodobacterales</taxon>
        <taxon>Paracoccaceae</taxon>
        <taxon>Planktotalea</taxon>
    </lineage>
</organism>
<name>A0A1L9NT74_9RHOB</name>
<dbReference type="CDD" id="cd03511">
    <property type="entry name" value="Rhizopine-oxygenase-like"/>
    <property type="match status" value="1"/>
</dbReference>
<keyword evidence="1" id="KW-0472">Membrane</keyword>
<dbReference type="PANTHER" id="PTHR12879">
    <property type="entry name" value="SPHINGOLIPID DELTA 4 DESATURASE/C-4 HYDROXYLASE PROTEIN DES2"/>
    <property type="match status" value="1"/>
</dbReference>
<gene>
    <name evidence="3" type="ORF">PFRI_33620</name>
</gene>
<evidence type="ECO:0000313" key="4">
    <source>
        <dbReference type="Proteomes" id="UP000184514"/>
    </source>
</evidence>
<protein>
    <submittedName>
        <fullName evidence="3">Fatty acid desaturase</fullName>
    </submittedName>
</protein>
<comment type="caution">
    <text evidence="3">The sequence shown here is derived from an EMBL/GenBank/DDBJ whole genome shotgun (WGS) entry which is preliminary data.</text>
</comment>
<dbReference type="RefSeq" id="WP_072631868.1">
    <property type="nucleotide sequence ID" value="NZ_MLCB01000184.1"/>
</dbReference>
<evidence type="ECO:0000313" key="3">
    <source>
        <dbReference type="EMBL" id="OJI92402.1"/>
    </source>
</evidence>
<feature type="domain" description="Fatty acid desaturase" evidence="2">
    <location>
        <begin position="60"/>
        <end position="290"/>
    </location>
</feature>
<dbReference type="PANTHER" id="PTHR12879:SF8">
    <property type="entry name" value="SPHINGOLIPID DELTA(4)-DESATURASE DES1"/>
    <property type="match status" value="1"/>
</dbReference>
<dbReference type="Proteomes" id="UP000184514">
    <property type="component" value="Unassembled WGS sequence"/>
</dbReference>
<dbReference type="STRING" id="696762.PFRI_33620"/>
<feature type="transmembrane region" description="Helical" evidence="1">
    <location>
        <begin position="191"/>
        <end position="214"/>
    </location>
</feature>
<accession>A0A1L9NT74</accession>
<proteinExistence type="predicted"/>
<dbReference type="OrthoDB" id="9769653at2"/>
<feature type="transmembrane region" description="Helical" evidence="1">
    <location>
        <begin position="34"/>
        <end position="54"/>
    </location>
</feature>
<dbReference type="InterPro" id="IPR005804">
    <property type="entry name" value="FA_desaturase_dom"/>
</dbReference>
<feature type="transmembrane region" description="Helical" evidence="1">
    <location>
        <begin position="60"/>
        <end position="78"/>
    </location>
</feature>
<keyword evidence="4" id="KW-1185">Reference proteome</keyword>
<dbReference type="Pfam" id="PF00487">
    <property type="entry name" value="FA_desaturase"/>
    <property type="match status" value="1"/>
</dbReference>
<dbReference type="GO" id="GO:0046513">
    <property type="term" value="P:ceramide biosynthetic process"/>
    <property type="evidence" value="ECO:0007669"/>
    <property type="project" value="TreeGrafter"/>
</dbReference>
<keyword evidence="1" id="KW-0812">Transmembrane</keyword>
<reference evidence="3 4" key="1">
    <citation type="submission" date="2016-10" db="EMBL/GenBank/DDBJ databases">
        <title>Genome sequence of Planktotalea frisia SH6-1.</title>
        <authorList>
            <person name="Poehlein A."/>
            <person name="Bakenhus I."/>
            <person name="Voget S."/>
            <person name="Brinkhoff T."/>
            <person name="Simon M."/>
        </authorList>
    </citation>
    <scope>NUCLEOTIDE SEQUENCE [LARGE SCALE GENOMIC DNA]</scope>
    <source>
        <strain evidence="3 4">SH6-1</strain>
    </source>
</reference>
<evidence type="ECO:0000259" key="2">
    <source>
        <dbReference type="Pfam" id="PF00487"/>
    </source>
</evidence>
<dbReference type="InterPro" id="IPR039393">
    <property type="entry name" value="Rhizopine-oxygenase-like"/>
</dbReference>
<dbReference type="EMBL" id="MLCB01000184">
    <property type="protein sequence ID" value="OJI92402.1"/>
    <property type="molecule type" value="Genomic_DNA"/>
</dbReference>